<feature type="domain" description="Beta-lactamase-related" evidence="1">
    <location>
        <begin position="16"/>
        <end position="338"/>
    </location>
</feature>
<dbReference type="Gene3D" id="3.40.710.10">
    <property type="entry name" value="DD-peptidase/beta-lactamase superfamily"/>
    <property type="match status" value="1"/>
</dbReference>
<evidence type="ECO:0000259" key="2">
    <source>
        <dbReference type="Pfam" id="PF13969"/>
    </source>
</evidence>
<dbReference type="PANTHER" id="PTHR43283">
    <property type="entry name" value="BETA-LACTAMASE-RELATED"/>
    <property type="match status" value="1"/>
</dbReference>
<dbReference type="Gene3D" id="2.40.128.210">
    <property type="entry name" value="Pab87 octamerisation domain"/>
    <property type="match status" value="1"/>
</dbReference>
<sequence length="464" mass="50056">MVTTAQTDAIDDLVYDWLAETGAPGASLVVTDDTTEQYAAGFGSRDIDSNTPATPDTLYGVASVTKSFATLAVLQQVERGKLALDDPITRHTRVAFEGADEITIEELLTHSSGLPNLGTSEVLLARLADLGEIGIPLSDRDDLYQFLGDAGAERDQHSQDRFQYSNTAYILLSHALESVADRPFDEYVEAEILDPLGMERSTFDAEAFAADDDHATPHRSVENGFEPTRFPARQLSRAAGGLISSPRELGKYLRCNLQGGELDGVTLVDSALLGRAHDSHVDPLPRYGDAYGYGWSRRTVAETVVVGHGGSLLTSSSAIGLLPERDLGIALCCASQPELHPTVVLDGIVAILEDDSPEQVVPELGYRSRVDALTGRYESYRGIISATVTDEGGYLSVDIAAGPIEEEHVLVPDDPTLTGDAGTADRVWTFTAPRSGRPMPVEFVDTGDGVDLFFDRYRLHRQSA</sequence>
<evidence type="ECO:0000259" key="1">
    <source>
        <dbReference type="Pfam" id="PF00144"/>
    </source>
</evidence>
<dbReference type="InterPro" id="IPR012338">
    <property type="entry name" value="Beta-lactam/transpept-like"/>
</dbReference>
<dbReference type="Pfam" id="PF00144">
    <property type="entry name" value="Beta-lactamase"/>
    <property type="match status" value="1"/>
</dbReference>
<dbReference type="SUPFAM" id="SSF56601">
    <property type="entry name" value="beta-lactamase/transpeptidase-like"/>
    <property type="match status" value="1"/>
</dbReference>
<dbReference type="InterPro" id="IPR001466">
    <property type="entry name" value="Beta-lactam-related"/>
</dbReference>
<keyword evidence="4" id="KW-1185">Reference proteome</keyword>
<dbReference type="AlphaFoldDB" id="A0A897MNF7"/>
<dbReference type="InterPro" id="IPR025879">
    <property type="entry name" value="Pab87_oct"/>
</dbReference>
<name>A0A897MNF7_9EURY</name>
<gene>
    <name evidence="3" type="ORF">AArcS_0892</name>
</gene>
<feature type="domain" description="Pab87 octamerisation" evidence="2">
    <location>
        <begin position="361"/>
        <end position="460"/>
    </location>
</feature>
<dbReference type="Proteomes" id="UP000663586">
    <property type="component" value="Chromosome"/>
</dbReference>
<evidence type="ECO:0000313" key="4">
    <source>
        <dbReference type="Proteomes" id="UP000663586"/>
    </source>
</evidence>
<dbReference type="GeneID" id="70684278"/>
<organism evidence="3 4">
    <name type="scientific">Natranaeroarchaeum sulfidigenes</name>
    <dbReference type="NCBI Taxonomy" id="2784880"/>
    <lineage>
        <taxon>Archaea</taxon>
        <taxon>Methanobacteriati</taxon>
        <taxon>Methanobacteriota</taxon>
        <taxon>Stenosarchaea group</taxon>
        <taxon>Halobacteria</taxon>
        <taxon>Halobacteriales</taxon>
        <taxon>Natronoarchaeaceae</taxon>
        <taxon>Natranaeroarchaeum</taxon>
    </lineage>
</organism>
<dbReference type="Pfam" id="PF13969">
    <property type="entry name" value="Pab87_oct"/>
    <property type="match status" value="1"/>
</dbReference>
<reference evidence="3" key="1">
    <citation type="submission" date="2020-11" db="EMBL/GenBank/DDBJ databases">
        <title>Carbohydrate-dependent, anaerobic sulfur respiration: A novel catabolism in halophilic archaea.</title>
        <authorList>
            <person name="Sorokin D.Y."/>
            <person name="Messina E."/>
            <person name="Smedile F."/>
            <person name="La Cono V."/>
            <person name="Hallsworth J.E."/>
            <person name="Yakimov M.M."/>
        </authorList>
    </citation>
    <scope>NUCLEOTIDE SEQUENCE</scope>
    <source>
        <strain evidence="3">AArc-S</strain>
    </source>
</reference>
<dbReference type="EMBL" id="CP064786">
    <property type="protein sequence ID" value="QSG02114.1"/>
    <property type="molecule type" value="Genomic_DNA"/>
</dbReference>
<accession>A0A897MNF7</accession>
<proteinExistence type="predicted"/>
<dbReference type="KEGG" id="hara:AArcS_0892"/>
<dbReference type="InterPro" id="IPR038164">
    <property type="entry name" value="Pab87_oct_sf"/>
</dbReference>
<protein>
    <submittedName>
        <fullName evidence="3">CubicO group peptidase, beta-lactamase class C family</fullName>
    </submittedName>
</protein>
<evidence type="ECO:0000313" key="3">
    <source>
        <dbReference type="EMBL" id="QSG02114.1"/>
    </source>
</evidence>
<dbReference type="InterPro" id="IPR050789">
    <property type="entry name" value="Diverse_Enzym_Activities"/>
</dbReference>
<dbReference type="RefSeq" id="WP_238479229.1">
    <property type="nucleotide sequence ID" value="NZ_CP064786.1"/>
</dbReference>